<protein>
    <submittedName>
        <fullName evidence="2">Uncharacterized protein</fullName>
    </submittedName>
</protein>
<dbReference type="InterPro" id="IPR012899">
    <property type="entry name" value="LTXXQ"/>
</dbReference>
<feature type="coiled-coil region" evidence="1">
    <location>
        <begin position="57"/>
        <end position="181"/>
    </location>
</feature>
<proteinExistence type="predicted"/>
<dbReference type="Pfam" id="PF07813">
    <property type="entry name" value="LTXXQ"/>
    <property type="match status" value="1"/>
</dbReference>
<name>A0A7C3SMU1_9BACT</name>
<gene>
    <name evidence="2" type="ORF">ENV35_02540</name>
</gene>
<reference evidence="2" key="1">
    <citation type="journal article" date="2020" name="mSystems">
        <title>Genome- and Community-Level Interaction Insights into Carbon Utilization and Element Cycling Functions of Hydrothermarchaeota in Hydrothermal Sediment.</title>
        <authorList>
            <person name="Zhou Z."/>
            <person name="Liu Y."/>
            <person name="Xu W."/>
            <person name="Pan J."/>
            <person name="Luo Z.H."/>
            <person name="Li M."/>
        </authorList>
    </citation>
    <scope>NUCLEOTIDE SEQUENCE [LARGE SCALE GENOMIC DNA]</scope>
    <source>
        <strain evidence="2">SpSt-751</strain>
    </source>
</reference>
<dbReference type="Gene3D" id="1.20.120.1490">
    <property type="match status" value="1"/>
</dbReference>
<comment type="caution">
    <text evidence="2">The sequence shown here is derived from an EMBL/GenBank/DDBJ whole genome shotgun (WGS) entry which is preliminary data.</text>
</comment>
<accession>A0A7C3SMU1</accession>
<evidence type="ECO:0000256" key="1">
    <source>
        <dbReference type="SAM" id="Coils"/>
    </source>
</evidence>
<keyword evidence="1" id="KW-0175">Coiled coil</keyword>
<dbReference type="AlphaFoldDB" id="A0A7C3SMU1"/>
<evidence type="ECO:0000313" key="2">
    <source>
        <dbReference type="EMBL" id="HGB30740.1"/>
    </source>
</evidence>
<dbReference type="EMBL" id="DTGA01000058">
    <property type="protein sequence ID" value="HGB30740.1"/>
    <property type="molecule type" value="Genomic_DNA"/>
</dbReference>
<organism evidence="2">
    <name type="scientific">Dictyoglomus turgidum</name>
    <dbReference type="NCBI Taxonomy" id="513050"/>
    <lineage>
        <taxon>Bacteria</taxon>
        <taxon>Pseudomonadati</taxon>
        <taxon>Dictyoglomota</taxon>
        <taxon>Dictyoglomia</taxon>
        <taxon>Dictyoglomales</taxon>
        <taxon>Dictyoglomaceae</taxon>
        <taxon>Dictyoglomus</taxon>
    </lineage>
</organism>
<sequence>MKRLKYVVGILIIFSLISSIIFAAPNHKGPMLYKERIMILDRNRYTYERGVPVSQDLQNLLRERNRIQAEIHLLLREEKIDSEKLQQKIKELKNLNNKIYEEWKKNLLSFLDKNLKLKEEQKEKVKAIFDKYLDALKELRLQIREKTLQARALGNQDKEKLHQLKKEISDLRIKEKNMEKEMWKEISNVLDKAQAARLRYLLMIYNRKAPKF</sequence>